<organism evidence="6 7">
    <name type="scientific">Sphingobium lignivorans</name>
    <dbReference type="NCBI Taxonomy" id="2735886"/>
    <lineage>
        <taxon>Bacteria</taxon>
        <taxon>Pseudomonadati</taxon>
        <taxon>Pseudomonadota</taxon>
        <taxon>Alphaproteobacteria</taxon>
        <taxon>Sphingomonadales</taxon>
        <taxon>Sphingomonadaceae</taxon>
        <taxon>Sphingobium</taxon>
    </lineage>
</organism>
<dbReference type="InterPro" id="IPR005498">
    <property type="entry name" value="T4SS_VirB10/TraB/TrbI"/>
</dbReference>
<proteinExistence type="inferred from homology"/>
<evidence type="ECO:0000256" key="5">
    <source>
        <dbReference type="ARBA" id="ARBA00023136"/>
    </source>
</evidence>
<evidence type="ECO:0000313" key="6">
    <source>
        <dbReference type="EMBL" id="MBB5986644.1"/>
    </source>
</evidence>
<accession>A0ABR6NH85</accession>
<keyword evidence="3" id="KW-0812">Transmembrane</keyword>
<evidence type="ECO:0000313" key="7">
    <source>
        <dbReference type="Proteomes" id="UP001138540"/>
    </source>
</evidence>
<evidence type="ECO:0000256" key="2">
    <source>
        <dbReference type="ARBA" id="ARBA00010265"/>
    </source>
</evidence>
<evidence type="ECO:0000256" key="1">
    <source>
        <dbReference type="ARBA" id="ARBA00004167"/>
    </source>
</evidence>
<keyword evidence="5" id="KW-0472">Membrane</keyword>
<protein>
    <submittedName>
        <fullName evidence="6">Type IV secretory pathway VirB10-like protein</fullName>
    </submittedName>
</protein>
<comment type="subcellular location">
    <subcellularLocation>
        <location evidence="1">Membrane</location>
        <topology evidence="1">Single-pass membrane protein</topology>
    </subcellularLocation>
</comment>
<dbReference type="Proteomes" id="UP001138540">
    <property type="component" value="Unassembled WGS sequence"/>
</dbReference>
<name>A0ABR6NH85_9SPHN</name>
<dbReference type="InterPro" id="IPR042217">
    <property type="entry name" value="T4SS_VirB10/TrbI"/>
</dbReference>
<dbReference type="EMBL" id="JACHKA010000001">
    <property type="protein sequence ID" value="MBB5986644.1"/>
    <property type="molecule type" value="Genomic_DNA"/>
</dbReference>
<reference evidence="6 7" key="1">
    <citation type="submission" date="2020-08" db="EMBL/GenBank/DDBJ databases">
        <title>Exploring microbial biodiversity for novel pathways involved in the catabolism of aromatic compounds derived from lignin.</title>
        <authorList>
            <person name="Elkins J."/>
        </authorList>
    </citation>
    <scope>NUCLEOTIDE SEQUENCE [LARGE SCALE GENOMIC DNA]</scope>
    <source>
        <strain evidence="6 7">B1D3A</strain>
    </source>
</reference>
<dbReference type="CDD" id="cd16429">
    <property type="entry name" value="VirB10"/>
    <property type="match status" value="1"/>
</dbReference>
<dbReference type="Pfam" id="PF03743">
    <property type="entry name" value="TrbI"/>
    <property type="match status" value="1"/>
</dbReference>
<evidence type="ECO:0000256" key="4">
    <source>
        <dbReference type="ARBA" id="ARBA00022989"/>
    </source>
</evidence>
<keyword evidence="4" id="KW-1133">Transmembrane helix</keyword>
<comment type="similarity">
    <text evidence="2">Belongs to the TrbI/VirB10 family.</text>
</comment>
<keyword evidence="7" id="KW-1185">Reference proteome</keyword>
<comment type="caution">
    <text evidence="6">The sequence shown here is derived from an EMBL/GenBank/DDBJ whole genome shotgun (WGS) entry which is preliminary data.</text>
</comment>
<gene>
    <name evidence="6" type="ORF">HNP60_002618</name>
</gene>
<sequence>MNTDRARAGVFANRPTTVVQGTLIAAVLESALDTTRPGFARALVSRDVRSFDGSRVLIPRGSRLIGEVEADTTTGQKRALINWTRLIRPDGVTIALDSPVSDTLGGTGVRAKVNTHFWERFSGAILQSALDVGVNLATREAGGATIIALPGAMNGVAAQTIQPREIAPTLTVQRGTGISVFVARDLDFTDVERK</sequence>
<evidence type="ECO:0000256" key="3">
    <source>
        <dbReference type="ARBA" id="ARBA00022692"/>
    </source>
</evidence>
<dbReference type="Gene3D" id="2.40.128.260">
    <property type="entry name" value="Type IV secretion system, VirB10/TraB/TrbI"/>
    <property type="match status" value="1"/>
</dbReference>